<reference evidence="7" key="1">
    <citation type="journal article" date="2019" name="Int. J. Syst. Evol. Microbiol.">
        <title>The Global Catalogue of Microorganisms (GCM) 10K type strain sequencing project: providing services to taxonomists for standard genome sequencing and annotation.</title>
        <authorList>
            <consortium name="The Broad Institute Genomics Platform"/>
            <consortium name="The Broad Institute Genome Sequencing Center for Infectious Disease"/>
            <person name="Wu L."/>
            <person name="Ma J."/>
        </authorList>
    </citation>
    <scope>NUCLEOTIDE SEQUENCE [LARGE SCALE GENOMIC DNA]</scope>
    <source>
        <strain evidence="7">CGMCC 1.12702</strain>
    </source>
</reference>
<gene>
    <name evidence="6" type="ORF">ACFSGX_11845</name>
</gene>
<dbReference type="InterPro" id="IPR032710">
    <property type="entry name" value="NTF2-like_dom_sf"/>
</dbReference>
<dbReference type="EMBL" id="JBHUGS010000003">
    <property type="protein sequence ID" value="MFD1951456.1"/>
    <property type="molecule type" value="Genomic_DNA"/>
</dbReference>
<keyword evidence="7" id="KW-1185">Reference proteome</keyword>
<dbReference type="Pfam" id="PF04280">
    <property type="entry name" value="Tim44"/>
    <property type="match status" value="1"/>
</dbReference>
<dbReference type="PANTHER" id="PTHR10721:SF1">
    <property type="entry name" value="MITOCHONDRIAL IMPORT INNER MEMBRANE TRANSLOCASE SUBUNIT TIM44"/>
    <property type="match status" value="1"/>
</dbReference>
<sequence length="214" mass="23246">METIIILALVFFFVGLRLYSVLGKRTGHEQPIVKPVEAKPAAASLPRTVVDAKPEAVAEPMIEPQAHNGLRAVIAADPQFDAASFLDGARSAYRMILEAYWAGDEEALGRLVDADVRDAFVEAIADRREAGHVLENRLVSIERATIDAARMDGQTAQIVVRFDADIAAVTRDAEGTVIAGSVSDAVATHDVWTFARNVRVNDPNWILIETDEAV</sequence>
<dbReference type="PANTHER" id="PTHR10721">
    <property type="entry name" value="MITOCHONDRIAL IMPORT INNER MEMBRANE TRANSLOCASE SUBUNIT TIM44"/>
    <property type="match status" value="1"/>
</dbReference>
<dbReference type="SUPFAM" id="SSF54427">
    <property type="entry name" value="NTF2-like"/>
    <property type="match status" value="1"/>
</dbReference>
<dbReference type="InterPro" id="IPR007379">
    <property type="entry name" value="Tim44-like_dom"/>
</dbReference>
<keyword evidence="3" id="KW-0809">Transit peptide</keyword>
<dbReference type="PIRSF" id="PIRSF031890">
    <property type="entry name" value="UCP031890_transporter_Tim44"/>
    <property type="match status" value="1"/>
</dbReference>
<evidence type="ECO:0000256" key="2">
    <source>
        <dbReference type="ARBA" id="ARBA00009597"/>
    </source>
</evidence>
<dbReference type="RefSeq" id="WP_380930160.1">
    <property type="nucleotide sequence ID" value="NZ_JBHUGS010000003.1"/>
</dbReference>
<protein>
    <submittedName>
        <fullName evidence="6">Tim44/TimA family putative adaptor protein</fullName>
    </submittedName>
</protein>
<dbReference type="SMART" id="SM00978">
    <property type="entry name" value="Tim44"/>
    <property type="match status" value="1"/>
</dbReference>
<comment type="subcellular location">
    <subcellularLocation>
        <location evidence="1">Membrane</location>
    </subcellularLocation>
</comment>
<proteinExistence type="inferred from homology"/>
<feature type="domain" description="Tim44-like" evidence="5">
    <location>
        <begin position="66"/>
        <end position="212"/>
    </location>
</feature>
<dbReference type="InterPro" id="IPR039544">
    <property type="entry name" value="Tim44-like"/>
</dbReference>
<dbReference type="NCBIfam" id="NF033779">
    <property type="entry name" value="Tim44_TimA_adap"/>
    <property type="match status" value="1"/>
</dbReference>
<keyword evidence="4" id="KW-0472">Membrane</keyword>
<evidence type="ECO:0000313" key="6">
    <source>
        <dbReference type="EMBL" id="MFD1951456.1"/>
    </source>
</evidence>
<dbReference type="InterPro" id="IPR016985">
    <property type="entry name" value="UCP031890_Tim44-rel"/>
</dbReference>
<comment type="caution">
    <text evidence="6">The sequence shown here is derived from an EMBL/GenBank/DDBJ whole genome shotgun (WGS) entry which is preliminary data.</text>
</comment>
<accession>A0ABW4TZP0</accession>
<evidence type="ECO:0000256" key="4">
    <source>
        <dbReference type="ARBA" id="ARBA00023136"/>
    </source>
</evidence>
<evidence type="ECO:0000256" key="1">
    <source>
        <dbReference type="ARBA" id="ARBA00004370"/>
    </source>
</evidence>
<organism evidence="6 7">
    <name type="scientific">Sphingomonas arantia</name>
    <dbReference type="NCBI Taxonomy" id="1460676"/>
    <lineage>
        <taxon>Bacteria</taxon>
        <taxon>Pseudomonadati</taxon>
        <taxon>Pseudomonadota</taxon>
        <taxon>Alphaproteobacteria</taxon>
        <taxon>Sphingomonadales</taxon>
        <taxon>Sphingomonadaceae</taxon>
        <taxon>Sphingomonas</taxon>
    </lineage>
</organism>
<dbReference type="Gene3D" id="3.10.450.240">
    <property type="match status" value="1"/>
</dbReference>
<evidence type="ECO:0000259" key="5">
    <source>
        <dbReference type="SMART" id="SM00978"/>
    </source>
</evidence>
<evidence type="ECO:0000256" key="3">
    <source>
        <dbReference type="ARBA" id="ARBA00022946"/>
    </source>
</evidence>
<name>A0ABW4TZP0_9SPHN</name>
<dbReference type="Proteomes" id="UP001597400">
    <property type="component" value="Unassembled WGS sequence"/>
</dbReference>
<comment type="similarity">
    <text evidence="2">Belongs to the Tim44 family.</text>
</comment>
<evidence type="ECO:0000313" key="7">
    <source>
        <dbReference type="Proteomes" id="UP001597400"/>
    </source>
</evidence>